<accession>A0A6J5NE45</accession>
<gene>
    <name evidence="1" type="ORF">UFOVP668_19</name>
</gene>
<name>A0A6J5NE45_9CAUD</name>
<dbReference type="EMBL" id="LR796641">
    <property type="protein sequence ID" value="CAB4155811.1"/>
    <property type="molecule type" value="Genomic_DNA"/>
</dbReference>
<organism evidence="1">
    <name type="scientific">uncultured Caudovirales phage</name>
    <dbReference type="NCBI Taxonomy" id="2100421"/>
    <lineage>
        <taxon>Viruses</taxon>
        <taxon>Duplodnaviria</taxon>
        <taxon>Heunggongvirae</taxon>
        <taxon>Uroviricota</taxon>
        <taxon>Caudoviricetes</taxon>
        <taxon>Peduoviridae</taxon>
        <taxon>Maltschvirus</taxon>
        <taxon>Maltschvirus maltsch</taxon>
    </lineage>
</organism>
<proteinExistence type="predicted"/>
<reference evidence="1" key="1">
    <citation type="submission" date="2020-04" db="EMBL/GenBank/DDBJ databases">
        <authorList>
            <person name="Chiriac C."/>
            <person name="Salcher M."/>
            <person name="Ghai R."/>
            <person name="Kavagutti S V."/>
        </authorList>
    </citation>
    <scope>NUCLEOTIDE SEQUENCE</scope>
</reference>
<evidence type="ECO:0000313" key="1">
    <source>
        <dbReference type="EMBL" id="CAB4155811.1"/>
    </source>
</evidence>
<sequence>MVIILKHRETHPDLDVEGCFGCRVAGVQVGSNSTTTRGAVVEETNQREKRWNRDMPAYKRLRKQGLQPRKIEGASLLEKHATHKWQIEGVPQ</sequence>
<protein>
    <submittedName>
        <fullName evidence="1">Uncharacterized protein</fullName>
    </submittedName>
</protein>